<dbReference type="InterPro" id="IPR044023">
    <property type="entry name" value="Ig_7"/>
</dbReference>
<dbReference type="EMBL" id="FWXT01000003">
    <property type="protein sequence ID" value="SMC93966.1"/>
    <property type="molecule type" value="Genomic_DNA"/>
</dbReference>
<dbReference type="RefSeq" id="WP_144008986.1">
    <property type="nucleotide sequence ID" value="NZ_FWXT01000003.1"/>
</dbReference>
<dbReference type="AlphaFoldDB" id="A0A1W2DA67"/>
<dbReference type="Proteomes" id="UP000192756">
    <property type="component" value="Unassembled WGS sequence"/>
</dbReference>
<sequence>MGLKRKRFMLSLKLKIITKYSLLLLVLMVAVGGVVEVKGQRSYATTNRSGKTDGGLGTAIGTVTAPNNATDGDYTNATRLNASSTLGVSTAWEQLIFGSTIPANGTVYIKLNVITSALLGSEVTVAAYSGSTGGSPGIEGTLVASTATPILTAPNGDQYILVTPVSSVNSVKVTLRSPIALGTNTIDIYYGYYEQPSTSCSLALATSVSVTGIALGGAVTSPNNAIDNDLSTYSTLSVGLLGVAASIKQMVYFSSQSNLGDAATVTFSVPPGLLTLGLFDGITLTAYNGPTQVGTPIAFSSLLSLDLLFLGGGSRYTGSFVPSGVFDRIEISTSSVASVLGSLNLHEVQRTPPKPTFSAPILQNPIICSGSPVTLSPVAPASGNELRWYNSLTSTTSLTNTSTYTPTPNLTATTTYYVATAKTGCTAESERVPATVTVNPLPTAGISGTTSVCQSATSPNITFTGANGTAPYTFTYNINGGSNTTITTITGNTVTLSVPTATAGTFNYNLVSVKESSATQCSNSQTGTATVVINPKPLHPITSISSN</sequence>
<evidence type="ECO:0000313" key="2">
    <source>
        <dbReference type="EMBL" id="SMC93966.1"/>
    </source>
</evidence>
<name>A0A1W2DA67_9SPHI</name>
<feature type="domain" description="Ig-like" evidence="1">
    <location>
        <begin position="359"/>
        <end position="440"/>
    </location>
</feature>
<gene>
    <name evidence="2" type="ORF">SAMN04488524_3496</name>
</gene>
<organism evidence="2 3">
    <name type="scientific">Pedobacter africanus</name>
    <dbReference type="NCBI Taxonomy" id="151894"/>
    <lineage>
        <taxon>Bacteria</taxon>
        <taxon>Pseudomonadati</taxon>
        <taxon>Bacteroidota</taxon>
        <taxon>Sphingobacteriia</taxon>
        <taxon>Sphingobacteriales</taxon>
        <taxon>Sphingobacteriaceae</taxon>
        <taxon>Pedobacter</taxon>
    </lineage>
</organism>
<accession>A0A1W2DA67</accession>
<proteinExistence type="predicted"/>
<dbReference type="Pfam" id="PF19081">
    <property type="entry name" value="Ig_7"/>
    <property type="match status" value="1"/>
</dbReference>
<evidence type="ECO:0000313" key="3">
    <source>
        <dbReference type="Proteomes" id="UP000192756"/>
    </source>
</evidence>
<dbReference type="OrthoDB" id="1236981at2"/>
<reference evidence="3" key="1">
    <citation type="submission" date="2017-04" db="EMBL/GenBank/DDBJ databases">
        <authorList>
            <person name="Varghese N."/>
            <person name="Submissions S."/>
        </authorList>
    </citation>
    <scope>NUCLEOTIDE SEQUENCE [LARGE SCALE GENOMIC DNA]</scope>
    <source>
        <strain evidence="3">DSM 12126</strain>
    </source>
</reference>
<dbReference type="STRING" id="151894.SAMN04488524_3496"/>
<protein>
    <recommendedName>
        <fullName evidence="1">Ig-like domain-containing protein</fullName>
    </recommendedName>
</protein>
<evidence type="ECO:0000259" key="1">
    <source>
        <dbReference type="Pfam" id="PF19081"/>
    </source>
</evidence>
<keyword evidence="3" id="KW-1185">Reference proteome</keyword>